<evidence type="ECO:0000313" key="2">
    <source>
        <dbReference type="EMBL" id="EEG24757.1"/>
    </source>
</evidence>
<dbReference type="EMBL" id="ACEA01000012">
    <property type="protein sequence ID" value="EEG24757.1"/>
    <property type="molecule type" value="Genomic_DNA"/>
</dbReference>
<gene>
    <name evidence="2" type="ORF">EIKCOROL_00529</name>
</gene>
<dbReference type="HOGENOM" id="CLU_1568276_0_0_4"/>
<dbReference type="AlphaFoldDB" id="C0DT52"/>
<evidence type="ECO:0000256" key="1">
    <source>
        <dbReference type="SAM" id="MobiDB-lite"/>
    </source>
</evidence>
<proteinExistence type="predicted"/>
<comment type="caution">
    <text evidence="2">The sequence shown here is derived from an EMBL/GenBank/DDBJ whole genome shotgun (WGS) entry which is preliminary data.</text>
</comment>
<dbReference type="Proteomes" id="UP000005837">
    <property type="component" value="Unassembled WGS sequence"/>
</dbReference>
<protein>
    <submittedName>
        <fullName evidence="2">Uncharacterized protein</fullName>
    </submittedName>
</protein>
<name>C0DT52_EIKCO</name>
<feature type="region of interest" description="Disordered" evidence="1">
    <location>
        <begin position="121"/>
        <end position="140"/>
    </location>
</feature>
<evidence type="ECO:0000313" key="3">
    <source>
        <dbReference type="Proteomes" id="UP000005837"/>
    </source>
</evidence>
<reference evidence="2 3" key="1">
    <citation type="submission" date="2009-01" db="EMBL/GenBank/DDBJ databases">
        <authorList>
            <person name="Fulton L."/>
            <person name="Clifton S."/>
            <person name="Chinwalla A.T."/>
            <person name="Mitreva M."/>
            <person name="Sodergren E."/>
            <person name="Weinstock G."/>
            <person name="Clifton S."/>
            <person name="Dooling D.J."/>
            <person name="Fulton B."/>
            <person name="Minx P."/>
            <person name="Pepin K.H."/>
            <person name="Johnson M."/>
            <person name="Bhonagiri V."/>
            <person name="Nash W.E."/>
            <person name="Mardis E.R."/>
            <person name="Wilson R.K."/>
        </authorList>
    </citation>
    <scope>NUCLEOTIDE SEQUENCE [LARGE SCALE GENOMIC DNA]</scope>
    <source>
        <strain evidence="2 3">ATCC 23834</strain>
    </source>
</reference>
<accession>C0DT52</accession>
<sequence>MKGYLKHLVADADVCQVAVAAVGAHGQADLGGEPGAVGLALKREAVEAHVHAVHAEAHFGLLHLGRHVFQRDVEGAVARGGKADAAAVGQGAALARVAIGLYHRFGSRLLPGTPLAYGEMAAGQQQQRGDGKQDFGAGGEGLRHKRLPEKVWVGYLGLKSMIAKLSAKAT</sequence>
<organism evidence="2 3">
    <name type="scientific">Eikenella corrodens ATCC 23834</name>
    <dbReference type="NCBI Taxonomy" id="546274"/>
    <lineage>
        <taxon>Bacteria</taxon>
        <taxon>Pseudomonadati</taxon>
        <taxon>Pseudomonadota</taxon>
        <taxon>Betaproteobacteria</taxon>
        <taxon>Neisseriales</taxon>
        <taxon>Neisseriaceae</taxon>
        <taxon>Eikenella</taxon>
    </lineage>
</organism>